<dbReference type="PROSITE" id="PS51365">
    <property type="entry name" value="RENAL_DIPEPTIDASE_2"/>
    <property type="match status" value="1"/>
</dbReference>
<accession>A0A1T5IDF6</accession>
<dbReference type="Gene3D" id="3.20.20.140">
    <property type="entry name" value="Metal-dependent hydrolases"/>
    <property type="match status" value="1"/>
</dbReference>
<dbReference type="Pfam" id="PF01244">
    <property type="entry name" value="Peptidase_M19"/>
    <property type="match status" value="1"/>
</dbReference>
<dbReference type="RefSeq" id="WP_079488725.1">
    <property type="nucleotide sequence ID" value="NZ_FUZT01000001.1"/>
</dbReference>
<dbReference type="GO" id="GO:0006508">
    <property type="term" value="P:proteolysis"/>
    <property type="evidence" value="ECO:0007669"/>
    <property type="project" value="InterPro"/>
</dbReference>
<dbReference type="InterPro" id="IPR008257">
    <property type="entry name" value="Pept_M19"/>
</dbReference>
<dbReference type="OrthoDB" id="9804920at2"/>
<reference evidence="1 2" key="1">
    <citation type="submission" date="2017-02" db="EMBL/GenBank/DDBJ databases">
        <authorList>
            <person name="Peterson S.W."/>
        </authorList>
    </citation>
    <scope>NUCLEOTIDE SEQUENCE [LARGE SCALE GENOMIC DNA]</scope>
    <source>
        <strain evidence="1 2">M1</strain>
    </source>
</reference>
<dbReference type="EMBL" id="FUZT01000001">
    <property type="protein sequence ID" value="SKC37100.1"/>
    <property type="molecule type" value="Genomic_DNA"/>
</dbReference>
<evidence type="ECO:0000313" key="2">
    <source>
        <dbReference type="Proteomes" id="UP000190285"/>
    </source>
</evidence>
<protein>
    <submittedName>
        <fullName evidence="1">Membrane dipeptidase</fullName>
    </submittedName>
</protein>
<dbReference type="Proteomes" id="UP000190285">
    <property type="component" value="Unassembled WGS sequence"/>
</dbReference>
<keyword evidence="2" id="KW-1185">Reference proteome</keyword>
<dbReference type="InterPro" id="IPR032466">
    <property type="entry name" value="Metal_Hydrolase"/>
</dbReference>
<dbReference type="PANTHER" id="PTHR10443:SF12">
    <property type="entry name" value="DIPEPTIDASE"/>
    <property type="match status" value="1"/>
</dbReference>
<dbReference type="PANTHER" id="PTHR10443">
    <property type="entry name" value="MICROSOMAL DIPEPTIDASE"/>
    <property type="match status" value="1"/>
</dbReference>
<sequence length="348" mass="39825">MRDFNIKRISHIHRDFTIVDGHFDLAMEVERQREYGRKKIIETDHLSSFIEGGFNFIVSSIFIDDKYLPEMALRKALDQISALYEDIDESSDKLMLCKNYNDMEKAVKENKIGILISFEGVEPLYNDINLLRIFYELGVRGLGLTWSRRNFAADGCHFSPVEEGAKGGLTDFGVKVVKEAERLGMFIDVSHLNDEGFWDVMKLIERPVIASHSNSRVIANIMRNLTDKQIKELASKDGVIGVNAAAMIVSQDIEKATIEKYADHIDYLVKIAGVEHVGLGFDFCDHLKKYSTEEDKKRDPFPSFDVIKGHSKVKELTSMLIDRGYTDECLKLIYGENFMRVYKNVLDK</sequence>
<dbReference type="SUPFAM" id="SSF51556">
    <property type="entry name" value="Metallo-dependent hydrolases"/>
    <property type="match status" value="1"/>
</dbReference>
<dbReference type="CDD" id="cd01301">
    <property type="entry name" value="rDP_like"/>
    <property type="match status" value="1"/>
</dbReference>
<proteinExistence type="predicted"/>
<organism evidence="1 2">
    <name type="scientific">Maledivibacter halophilus</name>
    <dbReference type="NCBI Taxonomy" id="36842"/>
    <lineage>
        <taxon>Bacteria</taxon>
        <taxon>Bacillati</taxon>
        <taxon>Bacillota</taxon>
        <taxon>Clostridia</taxon>
        <taxon>Peptostreptococcales</taxon>
        <taxon>Caminicellaceae</taxon>
        <taxon>Maledivibacter</taxon>
    </lineage>
</organism>
<evidence type="ECO:0000313" key="1">
    <source>
        <dbReference type="EMBL" id="SKC37100.1"/>
    </source>
</evidence>
<gene>
    <name evidence="1" type="ORF">SAMN02194393_00245</name>
</gene>
<dbReference type="GO" id="GO:0070573">
    <property type="term" value="F:metallodipeptidase activity"/>
    <property type="evidence" value="ECO:0007669"/>
    <property type="project" value="InterPro"/>
</dbReference>
<name>A0A1T5IDF6_9FIRM</name>
<dbReference type="STRING" id="36842.SAMN02194393_00245"/>
<dbReference type="AlphaFoldDB" id="A0A1T5IDF6"/>